<feature type="region of interest" description="Disordered" evidence="5">
    <location>
        <begin position="214"/>
        <end position="237"/>
    </location>
</feature>
<dbReference type="GO" id="GO:0004602">
    <property type="term" value="F:glutathione peroxidase activity"/>
    <property type="evidence" value="ECO:0007669"/>
    <property type="project" value="TreeGrafter"/>
</dbReference>
<dbReference type="SUPFAM" id="SSF161084">
    <property type="entry name" value="MAPEG domain-like"/>
    <property type="match status" value="1"/>
</dbReference>
<dbReference type="Gene3D" id="1.20.120.550">
    <property type="entry name" value="Membrane associated eicosanoid/glutathione metabolism-like domain"/>
    <property type="match status" value="1"/>
</dbReference>
<keyword evidence="3 6" id="KW-1133">Transmembrane helix</keyword>
<dbReference type="InterPro" id="IPR019002">
    <property type="entry name" value="Ribosome_biogenesis_Nop16"/>
</dbReference>
<proteinExistence type="predicted"/>
<dbReference type="InterPro" id="IPR023352">
    <property type="entry name" value="MAPEG-like_dom_sf"/>
</dbReference>
<keyword evidence="2 6" id="KW-0812">Transmembrane</keyword>
<feature type="region of interest" description="Disordered" evidence="5">
    <location>
        <begin position="163"/>
        <end position="199"/>
    </location>
</feature>
<organism evidence="7 8">
    <name type="scientific">Wallemia mellicola</name>
    <dbReference type="NCBI Taxonomy" id="1708541"/>
    <lineage>
        <taxon>Eukaryota</taxon>
        <taxon>Fungi</taxon>
        <taxon>Dikarya</taxon>
        <taxon>Basidiomycota</taxon>
        <taxon>Wallemiomycotina</taxon>
        <taxon>Wallemiomycetes</taxon>
        <taxon>Wallemiales</taxon>
        <taxon>Wallemiaceae</taxon>
        <taxon>Wallemia</taxon>
    </lineage>
</organism>
<evidence type="ECO:0000256" key="4">
    <source>
        <dbReference type="ARBA" id="ARBA00023136"/>
    </source>
</evidence>
<reference evidence="7 8" key="1">
    <citation type="submission" date="2019-03" db="EMBL/GenBank/DDBJ databases">
        <title>Sequencing 25 genomes of Wallemia mellicola.</title>
        <authorList>
            <person name="Gostincar C."/>
        </authorList>
    </citation>
    <scope>NUCLEOTIDE SEQUENCE [LARGE SCALE GENOMIC DNA]</scope>
    <source>
        <strain evidence="7 8">EXF-1262</strain>
    </source>
</reference>
<evidence type="ECO:0000256" key="6">
    <source>
        <dbReference type="SAM" id="Phobius"/>
    </source>
</evidence>
<sequence length="336" mass="37526">MNTTTALISLGLPQHYGWVGLAASSTFFLNVFQMLNVVKARKRANIQYPQLYADKAQIDANKDAYIFNCAQRAHMNTTESASYFLFTLLWSGLKYPQTAAALGFAWRSKQKSGSYRPTKTTSNKGHRKTTLKNVPAELARQWDKSKTLREKLGLASNLKMHAVGGVEKELPSKMQQKEDRSDDNEESDAQKNTAAQMGRIVRDDEGNVVDVIIDEPSDKGKAKETPWGQPLDSAHIETPSVPLTFDDEREDKTSSNTDVVKLLEAKAATARPVGRNTSADEWKWLIKIVKTHGRDLEEASRDLKINTWQKTKGELSRAVKRAGGFEVLEQAAQNVD</sequence>
<dbReference type="GO" id="GO:0016020">
    <property type="term" value="C:membrane"/>
    <property type="evidence" value="ECO:0007669"/>
    <property type="project" value="UniProtKB-SubCell"/>
</dbReference>
<dbReference type="PANTHER" id="PTHR10250:SF26">
    <property type="entry name" value="GLUTATHIONE S-TRANSFERASE 3, MITOCHONDRIAL"/>
    <property type="match status" value="1"/>
</dbReference>
<dbReference type="EMBL" id="SPRH01000025">
    <property type="protein sequence ID" value="TIC00009.1"/>
    <property type="molecule type" value="Genomic_DNA"/>
</dbReference>
<name>A0A4T0NTR0_9BASI</name>
<accession>A0A4T0NTR0</accession>
<dbReference type="AlphaFoldDB" id="A0A4T0NTR0"/>
<feature type="transmembrane region" description="Helical" evidence="6">
    <location>
        <begin position="16"/>
        <end position="38"/>
    </location>
</feature>
<dbReference type="PANTHER" id="PTHR10250">
    <property type="entry name" value="MICROSOMAL GLUTATHIONE S-TRANSFERASE"/>
    <property type="match status" value="1"/>
</dbReference>
<dbReference type="GO" id="GO:0004364">
    <property type="term" value="F:glutathione transferase activity"/>
    <property type="evidence" value="ECO:0007669"/>
    <property type="project" value="TreeGrafter"/>
</dbReference>
<gene>
    <name evidence="7" type="ORF">E3Q17_02360</name>
</gene>
<comment type="subcellular location">
    <subcellularLocation>
        <location evidence="1">Membrane</location>
        <topology evidence="1">Multi-pass membrane protein</topology>
    </subcellularLocation>
</comment>
<evidence type="ECO:0000256" key="3">
    <source>
        <dbReference type="ARBA" id="ARBA00022989"/>
    </source>
</evidence>
<dbReference type="GO" id="GO:0005635">
    <property type="term" value="C:nuclear envelope"/>
    <property type="evidence" value="ECO:0007669"/>
    <property type="project" value="TreeGrafter"/>
</dbReference>
<keyword evidence="4 6" id="KW-0472">Membrane</keyword>
<feature type="compositionally biased region" description="Basic and acidic residues" evidence="5">
    <location>
        <begin position="166"/>
        <end position="180"/>
    </location>
</feature>
<dbReference type="Pfam" id="PF09420">
    <property type="entry name" value="Nop16"/>
    <property type="match status" value="1"/>
</dbReference>
<evidence type="ECO:0000256" key="1">
    <source>
        <dbReference type="ARBA" id="ARBA00004141"/>
    </source>
</evidence>
<comment type="caution">
    <text evidence="7">The sequence shown here is derived from an EMBL/GenBank/DDBJ whole genome shotgun (WGS) entry which is preliminary data.</text>
</comment>
<protein>
    <submittedName>
        <fullName evidence="7">Uncharacterized protein</fullName>
    </submittedName>
</protein>
<evidence type="ECO:0000256" key="5">
    <source>
        <dbReference type="SAM" id="MobiDB-lite"/>
    </source>
</evidence>
<evidence type="ECO:0000256" key="2">
    <source>
        <dbReference type="ARBA" id="ARBA00022692"/>
    </source>
</evidence>
<evidence type="ECO:0000313" key="8">
    <source>
        <dbReference type="Proteomes" id="UP000307169"/>
    </source>
</evidence>
<dbReference type="Pfam" id="PF01124">
    <property type="entry name" value="MAPEG"/>
    <property type="match status" value="1"/>
</dbReference>
<dbReference type="GO" id="GO:0005783">
    <property type="term" value="C:endoplasmic reticulum"/>
    <property type="evidence" value="ECO:0007669"/>
    <property type="project" value="TreeGrafter"/>
</dbReference>
<dbReference type="InterPro" id="IPR001129">
    <property type="entry name" value="Membr-assoc_MAPEG"/>
</dbReference>
<evidence type="ECO:0000313" key="7">
    <source>
        <dbReference type="EMBL" id="TIC00009.1"/>
    </source>
</evidence>
<dbReference type="InterPro" id="IPR050997">
    <property type="entry name" value="MAPEG"/>
</dbReference>
<dbReference type="Proteomes" id="UP000307169">
    <property type="component" value="Unassembled WGS sequence"/>
</dbReference>